<dbReference type="HAMAP" id="MF_00671">
    <property type="entry name" value="TolB"/>
    <property type="match status" value="1"/>
</dbReference>
<evidence type="ECO:0000256" key="6">
    <source>
        <dbReference type="ARBA" id="ARBA00023306"/>
    </source>
</evidence>
<comment type="similarity">
    <text evidence="2 7">Belongs to the TolB family.</text>
</comment>
<protein>
    <recommendedName>
        <fullName evidence="7">Tol-Pal system protein TolB</fullName>
    </recommendedName>
</protein>
<dbReference type="Gene3D" id="3.40.50.10070">
    <property type="entry name" value="TolB, N-terminal domain"/>
    <property type="match status" value="1"/>
</dbReference>
<dbReference type="AlphaFoldDB" id="A0A4Q7N886"/>
<dbReference type="PANTHER" id="PTHR36842:SF1">
    <property type="entry name" value="PROTEIN TOLB"/>
    <property type="match status" value="1"/>
</dbReference>
<dbReference type="RefSeq" id="WP_130360787.1">
    <property type="nucleotide sequence ID" value="NZ_SGXC01000003.1"/>
</dbReference>
<keyword evidence="10" id="KW-1185">Reference proteome</keyword>
<evidence type="ECO:0000256" key="1">
    <source>
        <dbReference type="ARBA" id="ARBA00004418"/>
    </source>
</evidence>
<dbReference type="InterPro" id="IPR014167">
    <property type="entry name" value="Tol-Pal_TolB"/>
</dbReference>
<dbReference type="GO" id="GO:0051301">
    <property type="term" value="P:cell division"/>
    <property type="evidence" value="ECO:0007669"/>
    <property type="project" value="UniProtKB-UniRule"/>
</dbReference>
<dbReference type="Gene3D" id="2.120.10.30">
    <property type="entry name" value="TolB, C-terminal domain"/>
    <property type="match status" value="1"/>
</dbReference>
<gene>
    <name evidence="7" type="primary">tolB</name>
    <name evidence="9" type="ORF">EV675_4840</name>
</gene>
<accession>A0A4Q7N886</accession>
<evidence type="ECO:0000256" key="4">
    <source>
        <dbReference type="ARBA" id="ARBA00022729"/>
    </source>
</evidence>
<comment type="function">
    <text evidence="7">Part of the Tol-Pal system, which plays a role in outer membrane invagination during cell division and is important for maintaining outer membrane integrity.</text>
</comment>
<dbReference type="InterPro" id="IPR011042">
    <property type="entry name" value="6-blade_b-propeller_TolB-like"/>
</dbReference>
<dbReference type="SUPFAM" id="SSF69304">
    <property type="entry name" value="Tricorn protease N-terminal domain"/>
    <property type="match status" value="1"/>
</dbReference>
<dbReference type="SUPFAM" id="SSF52964">
    <property type="entry name" value="TolB, N-terminal domain"/>
    <property type="match status" value="1"/>
</dbReference>
<keyword evidence="4 7" id="KW-0732">Signal</keyword>
<dbReference type="Pfam" id="PF04052">
    <property type="entry name" value="TolB_N"/>
    <property type="match status" value="1"/>
</dbReference>
<dbReference type="OrthoDB" id="9802240at2"/>
<dbReference type="PROSITE" id="PS51318">
    <property type="entry name" value="TAT"/>
    <property type="match status" value="1"/>
</dbReference>
<reference evidence="9 10" key="1">
    <citation type="submission" date="2019-02" db="EMBL/GenBank/DDBJ databases">
        <title>Genomic Encyclopedia of Type Strains, Phase IV (KMG-IV): sequencing the most valuable type-strain genomes for metagenomic binning, comparative biology and taxonomic classification.</title>
        <authorList>
            <person name="Goeker M."/>
        </authorList>
    </citation>
    <scope>NUCLEOTIDE SEQUENCE [LARGE SCALE GENOMIC DNA]</scope>
    <source>
        <strain evidence="9 10">K24</strain>
    </source>
</reference>
<dbReference type="InterPro" id="IPR006311">
    <property type="entry name" value="TAT_signal"/>
</dbReference>
<comment type="caution">
    <text evidence="9">The sequence shown here is derived from an EMBL/GenBank/DDBJ whole genome shotgun (WGS) entry which is preliminary data.</text>
</comment>
<dbReference type="InterPro" id="IPR007195">
    <property type="entry name" value="TolB_N"/>
</dbReference>
<dbReference type="PANTHER" id="PTHR36842">
    <property type="entry name" value="PROTEIN TOLB HOMOLOG"/>
    <property type="match status" value="1"/>
</dbReference>
<evidence type="ECO:0000256" key="3">
    <source>
        <dbReference type="ARBA" id="ARBA00022618"/>
    </source>
</evidence>
<evidence type="ECO:0000256" key="5">
    <source>
        <dbReference type="ARBA" id="ARBA00022764"/>
    </source>
</evidence>
<dbReference type="NCBIfam" id="TIGR02800">
    <property type="entry name" value="propeller_TolB"/>
    <property type="match status" value="1"/>
</dbReference>
<organism evidence="9 10">
    <name type="scientific">Pigmentiphaga kullae</name>
    <dbReference type="NCBI Taxonomy" id="151784"/>
    <lineage>
        <taxon>Bacteria</taxon>
        <taxon>Pseudomonadati</taxon>
        <taxon>Pseudomonadota</taxon>
        <taxon>Betaproteobacteria</taxon>
        <taxon>Burkholderiales</taxon>
        <taxon>Alcaligenaceae</taxon>
        <taxon>Pigmentiphaga</taxon>
    </lineage>
</organism>
<keyword evidence="5 7" id="KW-0574">Periplasm</keyword>
<evidence type="ECO:0000256" key="7">
    <source>
        <dbReference type="HAMAP-Rule" id="MF_00671"/>
    </source>
</evidence>
<sequence>MTFANPAFPPSSALSGSARLRDLGNRLGRRLLQCAAALAAAAFALGSAPARAQLTVQISGAGANQYPVAIANFESADPQGKAIAEIIRADLNRTGLFRIIDAGDTPLSDSAVIGFAAWKTRGADALAVGSVQRTGDGRYDVRYRLVDTVKQAQIDGVAFASGANEMRRTAHQIADRIYEKLTGDRGIFATRIAYVLKRDNIYELQIADADGQNAQTALRSREPIISPAWSPDGTRLAYVSFESRKPVVYVHTITTGQRIPVANFKGNNSAPAWAPDGNRLAVVLTRDGLSQLYMLNADGSGLRRLTQSPGIDTEPTFTPDGRGILFTSDRGGSPQIYRLNVDNNQVERVTFKGTYNISPQLSPDGKTLLYVTRRAGFQIASLDLATGNELVLTNGGRDESPSFAPNGKMILYATSQSGRGVLAAVSSDGRVTQTLSVLNGDVREPTWGPFLNN</sequence>
<evidence type="ECO:0000313" key="9">
    <source>
        <dbReference type="EMBL" id="RZS78197.1"/>
    </source>
</evidence>
<comment type="subunit">
    <text evidence="7">The Tol-Pal system is composed of five core proteins: the inner membrane proteins TolA, TolQ and TolR, the periplasmic protein TolB and the outer membrane protein Pal. They form a network linking the inner and outer membranes and the peptidoglycan layer.</text>
</comment>
<comment type="subcellular location">
    <subcellularLocation>
        <location evidence="1 7">Periplasm</location>
    </subcellularLocation>
</comment>
<evidence type="ECO:0000313" key="10">
    <source>
        <dbReference type="Proteomes" id="UP000292445"/>
    </source>
</evidence>
<evidence type="ECO:0000256" key="2">
    <source>
        <dbReference type="ARBA" id="ARBA00009820"/>
    </source>
</evidence>
<proteinExistence type="inferred from homology"/>
<dbReference type="Proteomes" id="UP000292445">
    <property type="component" value="Unassembled WGS sequence"/>
</dbReference>
<evidence type="ECO:0000259" key="8">
    <source>
        <dbReference type="Pfam" id="PF04052"/>
    </source>
</evidence>
<dbReference type="InterPro" id="IPR011659">
    <property type="entry name" value="WD40"/>
</dbReference>
<dbReference type="GO" id="GO:0017038">
    <property type="term" value="P:protein import"/>
    <property type="evidence" value="ECO:0007669"/>
    <property type="project" value="InterPro"/>
</dbReference>
<dbReference type="Pfam" id="PF07676">
    <property type="entry name" value="PD40"/>
    <property type="match status" value="5"/>
</dbReference>
<keyword evidence="6 7" id="KW-0131">Cell cycle</keyword>
<name>A0A4Q7N886_9BURK</name>
<feature type="domain" description="TolB N-terminal" evidence="8">
    <location>
        <begin position="54"/>
        <end position="154"/>
    </location>
</feature>
<keyword evidence="3 7" id="KW-0132">Cell division</keyword>
<dbReference type="EMBL" id="SGXC01000003">
    <property type="protein sequence ID" value="RZS78197.1"/>
    <property type="molecule type" value="Genomic_DNA"/>
</dbReference>
<dbReference type="GO" id="GO:0042597">
    <property type="term" value="C:periplasmic space"/>
    <property type="evidence" value="ECO:0007669"/>
    <property type="project" value="UniProtKB-SubCell"/>
</dbReference>